<evidence type="ECO:0000256" key="4">
    <source>
        <dbReference type="PROSITE-ProRule" id="PRU00335"/>
    </source>
</evidence>
<keyword evidence="7" id="KW-1185">Reference proteome</keyword>
<evidence type="ECO:0000256" key="1">
    <source>
        <dbReference type="ARBA" id="ARBA00023015"/>
    </source>
</evidence>
<organism evidence="6 7">
    <name type="scientific">Marinomonas sargassi</name>
    <dbReference type="NCBI Taxonomy" id="2984494"/>
    <lineage>
        <taxon>Bacteria</taxon>
        <taxon>Pseudomonadati</taxon>
        <taxon>Pseudomonadota</taxon>
        <taxon>Gammaproteobacteria</taxon>
        <taxon>Oceanospirillales</taxon>
        <taxon>Oceanospirillaceae</taxon>
        <taxon>Marinomonas</taxon>
    </lineage>
</organism>
<sequence>MTKNDVVKKKVGRPISFDRNKVLIAAMRVFWAKGYDGASMKDLTKAMGINGPSLYAEFGDKRELYLAAIECYGSHNGCAPLNAFEGESDIKLAVRAFLVAVIEYSTENGRGALGCFLGSCVATSAGEVEGVRELLYEAIQDTDKRLSERFEFEKSKGCLPADFPSVERAKLMLDLRQGYVFRARSGVSPTELLSDIAFRTKLILGTCA</sequence>
<dbReference type="InterPro" id="IPR001647">
    <property type="entry name" value="HTH_TetR"/>
</dbReference>
<keyword evidence="1" id="KW-0805">Transcription regulation</keyword>
<keyword evidence="3" id="KW-0804">Transcription</keyword>
<dbReference type="PRINTS" id="PR00455">
    <property type="entry name" value="HTHTETR"/>
</dbReference>
<protein>
    <submittedName>
        <fullName evidence="6">TetR/AcrR family transcriptional regulator</fullName>
    </submittedName>
</protein>
<dbReference type="PANTHER" id="PTHR47506">
    <property type="entry name" value="TRANSCRIPTIONAL REGULATORY PROTEIN"/>
    <property type="match status" value="1"/>
</dbReference>
<evidence type="ECO:0000256" key="3">
    <source>
        <dbReference type="ARBA" id="ARBA00023163"/>
    </source>
</evidence>
<dbReference type="PROSITE" id="PS50977">
    <property type="entry name" value="HTH_TETR_2"/>
    <property type="match status" value="1"/>
</dbReference>
<accession>A0ABT2YUP6</accession>
<dbReference type="SUPFAM" id="SSF46689">
    <property type="entry name" value="Homeodomain-like"/>
    <property type="match status" value="1"/>
</dbReference>
<feature type="domain" description="HTH tetR-type" evidence="5">
    <location>
        <begin position="16"/>
        <end position="76"/>
    </location>
</feature>
<gene>
    <name evidence="6" type="ORF">OFY17_12105</name>
</gene>
<evidence type="ECO:0000313" key="6">
    <source>
        <dbReference type="EMBL" id="MCV2403615.1"/>
    </source>
</evidence>
<dbReference type="RefSeq" id="WP_263530992.1">
    <property type="nucleotide sequence ID" value="NZ_JAOVZB010000005.1"/>
</dbReference>
<dbReference type="Pfam" id="PF00440">
    <property type="entry name" value="TetR_N"/>
    <property type="match status" value="1"/>
</dbReference>
<keyword evidence="2 4" id="KW-0238">DNA-binding</keyword>
<dbReference type="EMBL" id="JAOVZB010000005">
    <property type="protein sequence ID" value="MCV2403615.1"/>
    <property type="molecule type" value="Genomic_DNA"/>
</dbReference>
<dbReference type="PANTHER" id="PTHR47506:SF1">
    <property type="entry name" value="HTH-TYPE TRANSCRIPTIONAL REGULATOR YJDC"/>
    <property type="match status" value="1"/>
</dbReference>
<dbReference type="InterPro" id="IPR009057">
    <property type="entry name" value="Homeodomain-like_sf"/>
</dbReference>
<dbReference type="Gene3D" id="1.10.357.10">
    <property type="entry name" value="Tetracycline Repressor, domain 2"/>
    <property type="match status" value="1"/>
</dbReference>
<dbReference type="Gene3D" id="1.10.10.60">
    <property type="entry name" value="Homeodomain-like"/>
    <property type="match status" value="1"/>
</dbReference>
<evidence type="ECO:0000313" key="7">
    <source>
        <dbReference type="Proteomes" id="UP001209713"/>
    </source>
</evidence>
<reference evidence="6 7" key="1">
    <citation type="submission" date="2022-10" db="EMBL/GenBank/DDBJ databases">
        <title>Marinomonas transparenta sp. nov. and Marinomonas sargassi sp. nov., isolated from marine alga (Sargassum natans (L.) Gaillon).</title>
        <authorList>
            <person name="Wang Y."/>
        </authorList>
    </citation>
    <scope>NUCLEOTIDE SEQUENCE [LARGE SCALE GENOMIC DNA]</scope>
    <source>
        <strain evidence="6 7">C2222</strain>
    </source>
</reference>
<evidence type="ECO:0000256" key="2">
    <source>
        <dbReference type="ARBA" id="ARBA00023125"/>
    </source>
</evidence>
<comment type="caution">
    <text evidence="6">The sequence shown here is derived from an EMBL/GenBank/DDBJ whole genome shotgun (WGS) entry which is preliminary data.</text>
</comment>
<dbReference type="InterPro" id="IPR036271">
    <property type="entry name" value="Tet_transcr_reg_TetR-rel_C_sf"/>
</dbReference>
<dbReference type="SUPFAM" id="SSF48498">
    <property type="entry name" value="Tetracyclin repressor-like, C-terminal domain"/>
    <property type="match status" value="1"/>
</dbReference>
<dbReference type="Proteomes" id="UP001209713">
    <property type="component" value="Unassembled WGS sequence"/>
</dbReference>
<feature type="DNA-binding region" description="H-T-H motif" evidence="4">
    <location>
        <begin position="39"/>
        <end position="58"/>
    </location>
</feature>
<proteinExistence type="predicted"/>
<name>A0ABT2YUP6_9GAMM</name>
<evidence type="ECO:0000259" key="5">
    <source>
        <dbReference type="PROSITE" id="PS50977"/>
    </source>
</evidence>